<feature type="domain" description="NADP-dependent oxidoreductase" evidence="3">
    <location>
        <begin position="17"/>
        <end position="313"/>
    </location>
</feature>
<dbReference type="SUPFAM" id="SSF51430">
    <property type="entry name" value="NAD(P)-linked oxidoreductase"/>
    <property type="match status" value="1"/>
</dbReference>
<dbReference type="InterPro" id="IPR050523">
    <property type="entry name" value="AKR_Detox_Biosynth"/>
</dbReference>
<reference evidence="4 5" key="1">
    <citation type="submission" date="2020-06" db="EMBL/GenBank/DDBJ databases">
        <authorList>
            <person name="Li R."/>
            <person name="Bekaert M."/>
        </authorList>
    </citation>
    <scope>NUCLEOTIDE SEQUENCE [LARGE SCALE GENOMIC DNA]</scope>
    <source>
        <strain evidence="5">wild</strain>
    </source>
</reference>
<organism evidence="4 5">
    <name type="scientific">Mytilus coruscus</name>
    <name type="common">Sea mussel</name>
    <dbReference type="NCBI Taxonomy" id="42192"/>
    <lineage>
        <taxon>Eukaryota</taxon>
        <taxon>Metazoa</taxon>
        <taxon>Spiralia</taxon>
        <taxon>Lophotrochozoa</taxon>
        <taxon>Mollusca</taxon>
        <taxon>Bivalvia</taxon>
        <taxon>Autobranchia</taxon>
        <taxon>Pteriomorphia</taxon>
        <taxon>Mytilida</taxon>
        <taxon>Mytiloidea</taxon>
        <taxon>Mytilidae</taxon>
        <taxon>Mytilinae</taxon>
        <taxon>Mytilus</taxon>
    </lineage>
</organism>
<evidence type="ECO:0000313" key="4">
    <source>
        <dbReference type="EMBL" id="CAC5381489.1"/>
    </source>
</evidence>
<evidence type="ECO:0000259" key="3">
    <source>
        <dbReference type="Pfam" id="PF00248"/>
    </source>
</evidence>
<dbReference type="PANTHER" id="PTHR43364:SF4">
    <property type="entry name" value="NAD(P)-LINKED OXIDOREDUCTASE SUPERFAMILY PROTEIN"/>
    <property type="match status" value="1"/>
</dbReference>
<evidence type="ECO:0000313" key="5">
    <source>
        <dbReference type="Proteomes" id="UP000507470"/>
    </source>
</evidence>
<dbReference type="Proteomes" id="UP000507470">
    <property type="component" value="Unassembled WGS sequence"/>
</dbReference>
<dbReference type="AlphaFoldDB" id="A0A6J8BFQ2"/>
<dbReference type="InterPro" id="IPR020471">
    <property type="entry name" value="AKR"/>
</dbReference>
<dbReference type="PANTHER" id="PTHR43364">
    <property type="entry name" value="NADH-SPECIFIC METHYLGLYOXAL REDUCTASE-RELATED"/>
    <property type="match status" value="1"/>
</dbReference>
<dbReference type="InterPro" id="IPR036812">
    <property type="entry name" value="NAD(P)_OxRdtase_dom_sf"/>
</dbReference>
<keyword evidence="5" id="KW-1185">Reference proteome</keyword>
<dbReference type="OrthoDB" id="48988at2759"/>
<dbReference type="InterPro" id="IPR023210">
    <property type="entry name" value="NADP_OxRdtase_dom"/>
</dbReference>
<comment type="similarity">
    <text evidence="2">Belongs to the aldo/keto reductase family. Aldo/keto reductase 2 subfamily.</text>
</comment>
<dbReference type="GO" id="GO:0016491">
    <property type="term" value="F:oxidoreductase activity"/>
    <property type="evidence" value="ECO:0007669"/>
    <property type="project" value="UniProtKB-KW"/>
</dbReference>
<proteinExistence type="inferred from homology"/>
<sequence>MSAARVLLPGTDLNVSRLCLGCWQFNANKANPSWDAQPEEVSKAIVDKCFEVGVNFFDTAEGYGGSEEVLGKCLKGRRQNAVIASKFGFRQGVDTPTYSAEQIDEAITKCLRKLETDYLDLLQVHFPSFMSDPAAGVKELERQVALGRIRYYGVSNYGPKNMKQLLEAGGKPVTNQMGYNLLWRSAEFEVLPICKENGVGILAYSPLQQGLLSGRFAKPEDVPVGRKRGKLFSKESCDISRHGQPGAEKEVFEALDKIRDICKRANVTMAKASLAWLLQQENVQSYIVGASSPEQIVDNTEIPTLPDSVVKELCAATDPIKLKIGKVLDQWAHPDRCE</sequence>
<accession>A0A6J8BFQ2</accession>
<dbReference type="PRINTS" id="PR00069">
    <property type="entry name" value="ALDKETRDTASE"/>
</dbReference>
<dbReference type="EMBL" id="CACVKT020003066">
    <property type="protein sequence ID" value="CAC5381489.1"/>
    <property type="molecule type" value="Genomic_DNA"/>
</dbReference>
<dbReference type="Pfam" id="PF00248">
    <property type="entry name" value="Aldo_ket_red"/>
    <property type="match status" value="1"/>
</dbReference>
<keyword evidence="1" id="KW-0560">Oxidoreductase</keyword>
<gene>
    <name evidence="4" type="ORF">MCOR_17347</name>
</gene>
<evidence type="ECO:0000256" key="1">
    <source>
        <dbReference type="ARBA" id="ARBA00023002"/>
    </source>
</evidence>
<evidence type="ECO:0000256" key="2">
    <source>
        <dbReference type="ARBA" id="ARBA00038157"/>
    </source>
</evidence>
<name>A0A6J8BFQ2_MYTCO</name>
<dbReference type="CDD" id="cd19085">
    <property type="entry name" value="AKR_AKR11B3"/>
    <property type="match status" value="1"/>
</dbReference>
<dbReference type="Gene3D" id="3.20.20.100">
    <property type="entry name" value="NADP-dependent oxidoreductase domain"/>
    <property type="match status" value="1"/>
</dbReference>
<protein>
    <recommendedName>
        <fullName evidence="3">NADP-dependent oxidoreductase domain-containing protein</fullName>
    </recommendedName>
</protein>